<sequence length="522" mass="61502">MSKASTSTKECEQGDFVRWFESQLAQECNKVKEDAKYFRLEGRVFLLTYKTHLNKGKLLDFLGKVKDTKKESARHIVACHETGNEGSYPHTHVVLYFLNKVSIRKCDIFDIDGDEYAQVIPDSKEEIEEGREYQEIGRIHPHMKKLKEHKKSPAEKLLRDALKYISKEDNEALMEANSIIEGLNGNYYGAETDMFIERISKYEHTDDWLRGEGVKDMKEGLEVLRFKNEFDKANNMKNYRTRENIIDEDDLYLWQRRLIDIVSMRVTDMSDKEYNAHKRIVNWIYDPVGDSGKSTLSTHMDQLNKGDWIQIPNITAVKDVMYTLKEALANKTWNGHGIFVDMPRMMGEYKINTAIEQIKNGSFNSTKYTAGTVEIDSPYVVIFANMLPNEEVLKGFSLDRWNIMQINDRMDLVRLKWTKHGYPIPIECNRELIQKAKNHYEKFFEDNYEVKDDYDERISKRFNIKPVEKIKIKKEIDFDEDSWRHEEVLFTKKKELEKGTKKLDISFIKQGPKGRKKNYEDY</sequence>
<dbReference type="Gene3D" id="3.40.1310.20">
    <property type="match status" value="1"/>
</dbReference>
<reference evidence="1" key="1">
    <citation type="submission" date="2021-07" db="EMBL/GenBank/DDBJ databases">
        <title>Communication and adaptive evolution of viruses within giant pandas and their associated organisms in a local ecological environment.</title>
        <authorList>
            <person name="Zhao M."/>
            <person name="Liu S."/>
            <person name="Zhang W."/>
        </authorList>
    </citation>
    <scope>NUCLEOTIDE SEQUENCE</scope>
    <source>
        <strain evidence="1">Rpf280cress02-12</strain>
    </source>
</reference>
<dbReference type="EMBL" id="MZ556185">
    <property type="protein sequence ID" value="UBJ25907.1"/>
    <property type="molecule type" value="Genomic_DNA"/>
</dbReference>
<evidence type="ECO:0000313" key="1">
    <source>
        <dbReference type="EMBL" id="UBJ25907.1"/>
    </source>
</evidence>
<proteinExistence type="predicted"/>
<accession>A0A8K1M587</accession>
<name>A0A8K1M587_9VIRU</name>
<protein>
    <submittedName>
        <fullName evidence="1">Replication-associated protein</fullName>
    </submittedName>
</protein>
<organism evidence="1">
    <name type="scientific">Red panda feces-associated circular DNA virus 15</name>
    <dbReference type="NCBI Taxonomy" id="2863968"/>
    <lineage>
        <taxon>Viruses</taxon>
        <taxon>Monodnaviria</taxon>
        <taxon>Shotokuvirae</taxon>
        <taxon>Cressdnaviricota</taxon>
    </lineage>
</organism>